<dbReference type="RefSeq" id="WP_369942542.1">
    <property type="nucleotide sequence ID" value="NZ_JBCLUF010000027.1"/>
</dbReference>
<organism evidence="1 2">
    <name type="scientific">Ligilactobacillus faecis</name>
    <dbReference type="NCBI Taxonomy" id="762833"/>
    <lineage>
        <taxon>Bacteria</taxon>
        <taxon>Bacillati</taxon>
        <taxon>Bacillota</taxon>
        <taxon>Bacilli</taxon>
        <taxon>Lactobacillales</taxon>
        <taxon>Lactobacillaceae</taxon>
        <taxon>Ligilactobacillus</taxon>
    </lineage>
</organism>
<keyword evidence="2" id="KW-1185">Reference proteome</keyword>
<comment type="caution">
    <text evidence="1">The sequence shown here is derived from an EMBL/GenBank/DDBJ whole genome shotgun (WGS) entry which is preliminary data.</text>
</comment>
<gene>
    <name evidence="1" type="ORF">AALT52_07625</name>
</gene>
<proteinExistence type="predicted"/>
<dbReference type="Proteomes" id="UP001565236">
    <property type="component" value="Unassembled WGS sequence"/>
</dbReference>
<evidence type="ECO:0000313" key="2">
    <source>
        <dbReference type="Proteomes" id="UP001565236"/>
    </source>
</evidence>
<accession>A0ABV4DQL9</accession>
<protein>
    <submittedName>
        <fullName evidence="1">Uncharacterized protein</fullName>
    </submittedName>
</protein>
<reference evidence="1 2" key="1">
    <citation type="submission" date="2024-03" db="EMBL/GenBank/DDBJ databases">
        <title>Mouse gut bacterial collection (mGBC) of GemPharmatech.</title>
        <authorList>
            <person name="He Y."/>
            <person name="Dong L."/>
            <person name="Wu D."/>
            <person name="Gao X."/>
            <person name="Lin Z."/>
        </authorList>
    </citation>
    <scope>NUCLEOTIDE SEQUENCE [LARGE SCALE GENOMIC DNA]</scope>
    <source>
        <strain evidence="1 2">15-30</strain>
    </source>
</reference>
<sequence>MPISDKASEMLDALKKQTGQDLNNNQTLLTRNFDDSAPMGAYQATIESIVGLKTNEQAIKDAIYKQVDAGFKSNMVDKGRASF</sequence>
<dbReference type="EMBL" id="JBCLUF010000027">
    <property type="protein sequence ID" value="MEY8662754.1"/>
    <property type="molecule type" value="Genomic_DNA"/>
</dbReference>
<name>A0ABV4DQL9_9LACO</name>
<evidence type="ECO:0000313" key="1">
    <source>
        <dbReference type="EMBL" id="MEY8662754.1"/>
    </source>
</evidence>